<dbReference type="InterPro" id="IPR042255">
    <property type="entry name" value="EutC_N"/>
</dbReference>
<dbReference type="EMBL" id="RJVO01000003">
    <property type="protein sequence ID" value="ROH90829.1"/>
    <property type="molecule type" value="Genomic_DNA"/>
</dbReference>
<keyword evidence="7" id="KW-1185">Reference proteome</keyword>
<evidence type="ECO:0000313" key="6">
    <source>
        <dbReference type="EMBL" id="ROH90829.1"/>
    </source>
</evidence>
<comment type="function">
    <text evidence="5">Catalyzes the deamination of various vicinal amino-alcohols to oxo compounds. Allows this organism to utilize ethanolamine as the sole source of nitrogen and carbon in the presence of external vitamin B12.</text>
</comment>
<gene>
    <name evidence="5" type="primary">eutC</name>
    <name evidence="6" type="ORF">ED208_07530</name>
</gene>
<dbReference type="InterPro" id="IPR042251">
    <property type="entry name" value="EutC_C"/>
</dbReference>
<dbReference type="InterPro" id="IPR009246">
    <property type="entry name" value="EutC"/>
</dbReference>
<evidence type="ECO:0000256" key="2">
    <source>
        <dbReference type="ARBA" id="ARBA00023239"/>
    </source>
</evidence>
<comment type="subunit">
    <text evidence="5">The basic unit is a heterodimer which dimerizes to form tetramers. The heterotetramers trimerize; 6 large subunits form a core ring with 6 small subunits projecting outwards.</text>
</comment>
<feature type="binding site" evidence="5">
    <location>
        <position position="177"/>
    </location>
    <ligand>
        <name>adenosylcob(III)alamin</name>
        <dbReference type="ChEBI" id="CHEBI:18408"/>
    </ligand>
</feature>
<name>A0A3N0VDK4_9GAMM</name>
<dbReference type="PANTHER" id="PTHR39330">
    <property type="entry name" value="ETHANOLAMINE AMMONIA-LYASE LIGHT CHAIN"/>
    <property type="match status" value="1"/>
</dbReference>
<keyword evidence="3 5" id="KW-0170">Cobalt</keyword>
<comment type="catalytic activity">
    <reaction evidence="5">
        <text>ethanolamine = acetaldehyde + NH4(+)</text>
        <dbReference type="Rhea" id="RHEA:15313"/>
        <dbReference type="ChEBI" id="CHEBI:15343"/>
        <dbReference type="ChEBI" id="CHEBI:28938"/>
        <dbReference type="ChEBI" id="CHEBI:57603"/>
        <dbReference type="EC" id="4.3.1.7"/>
    </reaction>
</comment>
<dbReference type="PANTHER" id="PTHR39330:SF1">
    <property type="entry name" value="ETHANOLAMINE AMMONIA-LYASE SMALL SUBUNIT"/>
    <property type="match status" value="1"/>
</dbReference>
<comment type="caution">
    <text evidence="6">The sequence shown here is derived from an EMBL/GenBank/DDBJ whole genome shotgun (WGS) entry which is preliminary data.</text>
</comment>
<feature type="binding site" evidence="5">
    <location>
        <position position="156"/>
    </location>
    <ligand>
        <name>adenosylcob(III)alamin</name>
        <dbReference type="ChEBI" id="CHEBI:18408"/>
    </ligand>
</feature>
<sequence>MSALKPPPADLVDPYAGLRVATRARIGLGRSGDALPTTALLDFQTAHGRARDAVHGVVDYERIAGLLQPLPSLRLRSRAPDRASYLRRPDWGRRLHAEDLPALSALHGDYDLALVVADGLSAAAVNAHAAPLIAALLERIPNWKLAPVVLAQQARVALGDEVGEALGARLVAVLVGERPGLSIADSLGIYLTWAPRLGRADSERNCISNIHADGLSYAQAADTLVWLMAEARQRRLTGVELKVDAAPALGEAARNDLCLE</sequence>
<dbReference type="GO" id="GO:0031419">
    <property type="term" value="F:cobalamin binding"/>
    <property type="evidence" value="ECO:0007669"/>
    <property type="project" value="UniProtKB-UniRule"/>
</dbReference>
<keyword evidence="2 5" id="KW-0456">Lyase</keyword>
<reference evidence="6 7" key="1">
    <citation type="submission" date="2018-10" db="EMBL/GenBank/DDBJ databases">
        <authorList>
            <person name="Chen W.-M."/>
        </authorList>
    </citation>
    <scope>NUCLEOTIDE SEQUENCE [LARGE SCALE GENOMIC DNA]</scope>
    <source>
        <strain evidence="6 7">THS-13</strain>
    </source>
</reference>
<dbReference type="FunCoup" id="A0A3N0VDK4">
    <property type="interactions" value="27"/>
</dbReference>
<dbReference type="GO" id="GO:0006520">
    <property type="term" value="P:amino acid metabolic process"/>
    <property type="evidence" value="ECO:0007669"/>
    <property type="project" value="InterPro"/>
</dbReference>
<dbReference type="UniPathway" id="UPA00560"/>
<dbReference type="NCBIfam" id="NF003971">
    <property type="entry name" value="PRK05465.1"/>
    <property type="match status" value="1"/>
</dbReference>
<comment type="cofactor">
    <cofactor evidence="5">
        <name>adenosylcob(III)alamin</name>
        <dbReference type="ChEBI" id="CHEBI:18408"/>
    </cofactor>
    <text evidence="5">Binds between the large and small subunits.</text>
</comment>
<feature type="binding site" evidence="5">
    <location>
        <position position="206"/>
    </location>
    <ligand>
        <name>adenosylcob(III)alamin</name>
        <dbReference type="ChEBI" id="CHEBI:18408"/>
    </ligand>
</feature>
<dbReference type="Gene3D" id="1.10.30.40">
    <property type="entry name" value="Ethanolamine ammonia-lyase light chain (EutC), N-terminal domain"/>
    <property type="match status" value="1"/>
</dbReference>
<dbReference type="Gene3D" id="3.40.50.11240">
    <property type="entry name" value="Ethanolamine ammonia-lyase light chain (EutC)"/>
    <property type="match status" value="1"/>
</dbReference>
<dbReference type="HAMAP" id="MF_00601">
    <property type="entry name" value="EutC"/>
    <property type="match status" value="1"/>
</dbReference>
<comment type="similarity">
    <text evidence="5">Belongs to the EutC family.</text>
</comment>
<keyword evidence="1 5" id="KW-0846">Cobalamin</keyword>
<evidence type="ECO:0000256" key="4">
    <source>
        <dbReference type="ARBA" id="ARBA00024446"/>
    </source>
</evidence>
<evidence type="ECO:0000256" key="3">
    <source>
        <dbReference type="ARBA" id="ARBA00023285"/>
    </source>
</evidence>
<comment type="pathway">
    <text evidence="5">Amine and polyamine degradation; ethanolamine degradation.</text>
</comment>
<dbReference type="GO" id="GO:0031471">
    <property type="term" value="C:ethanolamine degradation polyhedral organelle"/>
    <property type="evidence" value="ECO:0007669"/>
    <property type="project" value="UniProtKB-UniRule"/>
</dbReference>
<dbReference type="RefSeq" id="WP_123211284.1">
    <property type="nucleotide sequence ID" value="NZ_RJVO01000003.1"/>
</dbReference>
<evidence type="ECO:0000256" key="1">
    <source>
        <dbReference type="ARBA" id="ARBA00022628"/>
    </source>
</evidence>
<accession>A0A3N0VDK4</accession>
<organism evidence="6 7">
    <name type="scientific">Stagnimonas aquatica</name>
    <dbReference type="NCBI Taxonomy" id="2689987"/>
    <lineage>
        <taxon>Bacteria</taxon>
        <taxon>Pseudomonadati</taxon>
        <taxon>Pseudomonadota</taxon>
        <taxon>Gammaproteobacteria</taxon>
        <taxon>Nevskiales</taxon>
        <taxon>Nevskiaceae</taxon>
        <taxon>Stagnimonas</taxon>
    </lineage>
</organism>
<proteinExistence type="inferred from homology"/>
<evidence type="ECO:0000313" key="7">
    <source>
        <dbReference type="Proteomes" id="UP000282106"/>
    </source>
</evidence>
<dbReference type="AlphaFoldDB" id="A0A3N0VDK4"/>
<keyword evidence="4 5" id="KW-1283">Bacterial microcompartment</keyword>
<dbReference type="GO" id="GO:0009350">
    <property type="term" value="C:ethanolamine ammonia-lyase complex"/>
    <property type="evidence" value="ECO:0007669"/>
    <property type="project" value="UniProtKB-UniRule"/>
</dbReference>
<dbReference type="GO" id="GO:0008851">
    <property type="term" value="F:ethanolamine ammonia-lyase activity"/>
    <property type="evidence" value="ECO:0007669"/>
    <property type="project" value="UniProtKB-UniRule"/>
</dbReference>
<dbReference type="GO" id="GO:0046336">
    <property type="term" value="P:ethanolamine catabolic process"/>
    <property type="evidence" value="ECO:0007669"/>
    <property type="project" value="UniProtKB-UniRule"/>
</dbReference>
<dbReference type="InParanoid" id="A0A3N0VDK4"/>
<comment type="subcellular location">
    <subcellularLocation>
        <location evidence="5">Bacterial microcompartment</location>
    </subcellularLocation>
</comment>
<dbReference type="PIRSF" id="PIRSF018982">
    <property type="entry name" value="EutC"/>
    <property type="match status" value="1"/>
</dbReference>
<evidence type="ECO:0000256" key="5">
    <source>
        <dbReference type="HAMAP-Rule" id="MF_00601"/>
    </source>
</evidence>
<dbReference type="EC" id="4.3.1.7" evidence="5"/>
<protein>
    <recommendedName>
        <fullName evidence="5">Ethanolamine ammonia-lyase small subunit</fullName>
        <shortName evidence="5">EAL small subunit</shortName>
        <ecNumber evidence="5">4.3.1.7</ecNumber>
    </recommendedName>
</protein>
<dbReference type="Proteomes" id="UP000282106">
    <property type="component" value="Unassembled WGS sequence"/>
</dbReference>
<dbReference type="Pfam" id="PF05985">
    <property type="entry name" value="EutC"/>
    <property type="match status" value="1"/>
</dbReference>